<sequence>MLGHLNMAEKEISLKDNSETEIYEVACPDDEYAFLHEAAIIEYHGTLFAAWYNCEEKELIGPTPIRQKRSKDGGKTWSDIETVAEDQTGKILFCPPVYGICEDKLYMLINEMVSADHIHALDLYVFQEEKDCFEF</sequence>
<comment type="caution">
    <text evidence="1">The sequence shown here is derived from an EMBL/GenBank/DDBJ whole genome shotgun (WGS) entry which is preliminary data.</text>
</comment>
<protein>
    <recommendedName>
        <fullName evidence="2">Exo-alpha-sialidase</fullName>
    </recommendedName>
</protein>
<evidence type="ECO:0008006" key="2">
    <source>
        <dbReference type="Google" id="ProtNLM"/>
    </source>
</evidence>
<accession>K1RFU0</accession>
<evidence type="ECO:0000313" key="1">
    <source>
        <dbReference type="EMBL" id="EKC47552.1"/>
    </source>
</evidence>
<dbReference type="InterPro" id="IPR036278">
    <property type="entry name" value="Sialidase_sf"/>
</dbReference>
<gene>
    <name evidence="1" type="ORF">OBE_15648</name>
</gene>
<proteinExistence type="predicted"/>
<dbReference type="EMBL" id="AJWZ01010749">
    <property type="protein sequence ID" value="EKC47552.1"/>
    <property type="molecule type" value="Genomic_DNA"/>
</dbReference>
<dbReference type="SUPFAM" id="SSF50939">
    <property type="entry name" value="Sialidases"/>
    <property type="match status" value="1"/>
</dbReference>
<feature type="non-terminal residue" evidence="1">
    <location>
        <position position="135"/>
    </location>
</feature>
<reference evidence="1" key="1">
    <citation type="journal article" date="2013" name="Environ. Microbiol.">
        <title>Microbiota from the distal guts of lean and obese adolescents exhibit partial functional redundancy besides clear differences in community structure.</title>
        <authorList>
            <person name="Ferrer M."/>
            <person name="Ruiz A."/>
            <person name="Lanza F."/>
            <person name="Haange S.B."/>
            <person name="Oberbach A."/>
            <person name="Till H."/>
            <person name="Bargiela R."/>
            <person name="Campoy C."/>
            <person name="Segura M.T."/>
            <person name="Richter M."/>
            <person name="von Bergen M."/>
            <person name="Seifert J."/>
            <person name="Suarez A."/>
        </authorList>
    </citation>
    <scope>NUCLEOTIDE SEQUENCE</scope>
</reference>
<name>K1RFU0_9ZZZZ</name>
<dbReference type="Gene3D" id="2.120.10.10">
    <property type="match status" value="1"/>
</dbReference>
<dbReference type="AlphaFoldDB" id="K1RFU0"/>
<dbReference type="CDD" id="cd15482">
    <property type="entry name" value="Sialidase_non-viral"/>
    <property type="match status" value="1"/>
</dbReference>
<organism evidence="1">
    <name type="scientific">human gut metagenome</name>
    <dbReference type="NCBI Taxonomy" id="408170"/>
    <lineage>
        <taxon>unclassified sequences</taxon>
        <taxon>metagenomes</taxon>
        <taxon>organismal metagenomes</taxon>
    </lineage>
</organism>